<accession>A0A9D2TJ01</accession>
<dbReference type="InterPro" id="IPR036890">
    <property type="entry name" value="HATPase_C_sf"/>
</dbReference>
<evidence type="ECO:0000313" key="4">
    <source>
        <dbReference type="Proteomes" id="UP000823918"/>
    </source>
</evidence>
<keyword evidence="1" id="KW-0472">Membrane</keyword>
<feature type="transmembrane region" description="Helical" evidence="1">
    <location>
        <begin position="194"/>
        <end position="214"/>
    </location>
</feature>
<dbReference type="SUPFAM" id="SSF55874">
    <property type="entry name" value="ATPase domain of HSP90 chaperone/DNA topoisomerase II/histidine kinase"/>
    <property type="match status" value="1"/>
</dbReference>
<evidence type="ECO:0000259" key="2">
    <source>
        <dbReference type="Pfam" id="PF14501"/>
    </source>
</evidence>
<reference evidence="3" key="1">
    <citation type="journal article" date="2021" name="PeerJ">
        <title>Extensive microbial diversity within the chicken gut microbiome revealed by metagenomics and culture.</title>
        <authorList>
            <person name="Gilroy R."/>
            <person name="Ravi A."/>
            <person name="Getino M."/>
            <person name="Pursley I."/>
            <person name="Horton D.L."/>
            <person name="Alikhan N.F."/>
            <person name="Baker D."/>
            <person name="Gharbi K."/>
            <person name="Hall N."/>
            <person name="Watson M."/>
            <person name="Adriaenssens E.M."/>
            <person name="Foster-Nyarko E."/>
            <person name="Jarju S."/>
            <person name="Secka A."/>
            <person name="Antonio M."/>
            <person name="Oren A."/>
            <person name="Chaudhuri R.R."/>
            <person name="La Ragione R."/>
            <person name="Hildebrand F."/>
            <person name="Pallen M.J."/>
        </authorList>
    </citation>
    <scope>NUCLEOTIDE SEQUENCE</scope>
    <source>
        <strain evidence="3">5933</strain>
    </source>
</reference>
<evidence type="ECO:0000313" key="3">
    <source>
        <dbReference type="EMBL" id="HJC72085.1"/>
    </source>
</evidence>
<keyword evidence="1" id="KW-1133">Transmembrane helix</keyword>
<keyword evidence="1" id="KW-0812">Transmembrane</keyword>
<name>A0A9D2TJ01_9FIRM</name>
<feature type="domain" description="Sensor histidine kinase NatK-like C-terminal" evidence="2">
    <location>
        <begin position="335"/>
        <end position="421"/>
    </location>
</feature>
<dbReference type="CDD" id="cd16935">
    <property type="entry name" value="HATPase_AgrC-ComD-like"/>
    <property type="match status" value="1"/>
</dbReference>
<dbReference type="Proteomes" id="UP000823918">
    <property type="component" value="Unassembled WGS sequence"/>
</dbReference>
<dbReference type="GO" id="GO:0042802">
    <property type="term" value="F:identical protein binding"/>
    <property type="evidence" value="ECO:0007669"/>
    <property type="project" value="TreeGrafter"/>
</dbReference>
<feature type="transmembrane region" description="Helical" evidence="1">
    <location>
        <begin position="6"/>
        <end position="25"/>
    </location>
</feature>
<feature type="transmembrane region" description="Helical" evidence="1">
    <location>
        <begin position="117"/>
        <end position="141"/>
    </location>
</feature>
<dbReference type="EMBL" id="DWWA01000023">
    <property type="protein sequence ID" value="HJC72085.1"/>
    <property type="molecule type" value="Genomic_DNA"/>
</dbReference>
<proteinExistence type="predicted"/>
<evidence type="ECO:0000256" key="1">
    <source>
        <dbReference type="SAM" id="Phobius"/>
    </source>
</evidence>
<organism evidence="3 4">
    <name type="scientific">Candidatus Ruthenibacterium merdavium</name>
    <dbReference type="NCBI Taxonomy" id="2838752"/>
    <lineage>
        <taxon>Bacteria</taxon>
        <taxon>Bacillati</taxon>
        <taxon>Bacillota</taxon>
        <taxon>Clostridia</taxon>
        <taxon>Eubacteriales</taxon>
        <taxon>Oscillospiraceae</taxon>
        <taxon>Ruthenibacterium</taxon>
    </lineage>
</organism>
<comment type="caution">
    <text evidence="3">The sequence shown here is derived from an EMBL/GenBank/DDBJ whole genome shotgun (WGS) entry which is preliminary data.</text>
</comment>
<dbReference type="PANTHER" id="PTHR40448">
    <property type="entry name" value="TWO-COMPONENT SENSOR HISTIDINE KINASE"/>
    <property type="match status" value="1"/>
</dbReference>
<dbReference type="Gene3D" id="3.30.565.10">
    <property type="entry name" value="Histidine kinase-like ATPase, C-terminal domain"/>
    <property type="match status" value="1"/>
</dbReference>
<dbReference type="AlphaFoldDB" id="A0A9D2TJ01"/>
<feature type="transmembrane region" description="Helical" evidence="1">
    <location>
        <begin position="60"/>
        <end position="77"/>
    </location>
</feature>
<sequence>MDTFTVVFHVVCLFVQSVIQLAFISRLSGKSYRVRHMLFYVLCLLALSAASVKSALVSTLAIAIQMFILYGMNRVFLRAPRSEALLCATLADYICQLSFGMTYSIESVIFPYFMGTLTLYLLLIIATLAAFFICIVCYALVLKLVSFKQTAPMPYLTLLLIPGLFFFTAELYILHMSYSKIPVTLSLVQKGEHAGLFVLQVLGLAALLCTLYAYQRICAGFEAQAALRSLEQAAKAQKIYLAEAQTRYEQTKAFRHDIKNHLLILDSMLRKGQLEESRAYLQKLNAASTALFFPYRTGNPVVDILLSEKLGLAAAEQIKTGVSVILPKSCAIEDVDWCVIFANALDNALNACRALEGQSEINISGKRQGDFYLLEFQNTCVEHSAPKKGTGLSNIQSVAEKYHGAILTQKQNGMFSLSVLLNIS</sequence>
<dbReference type="InterPro" id="IPR032834">
    <property type="entry name" value="NatK-like_C"/>
</dbReference>
<feature type="transmembrane region" description="Helical" evidence="1">
    <location>
        <begin position="84"/>
        <end position="105"/>
    </location>
</feature>
<gene>
    <name evidence="3" type="ORF">H9698_04735</name>
</gene>
<reference evidence="3" key="2">
    <citation type="submission" date="2021-04" db="EMBL/GenBank/DDBJ databases">
        <authorList>
            <person name="Gilroy R."/>
        </authorList>
    </citation>
    <scope>NUCLEOTIDE SEQUENCE</scope>
    <source>
        <strain evidence="3">5933</strain>
    </source>
</reference>
<protein>
    <submittedName>
        <fullName evidence="3">GHKL domain-containing protein</fullName>
    </submittedName>
</protein>
<dbReference type="PANTHER" id="PTHR40448:SF1">
    <property type="entry name" value="TWO-COMPONENT SENSOR HISTIDINE KINASE"/>
    <property type="match status" value="1"/>
</dbReference>
<dbReference type="Pfam" id="PF14501">
    <property type="entry name" value="HATPase_c_5"/>
    <property type="match status" value="1"/>
</dbReference>
<feature type="transmembrane region" description="Helical" evidence="1">
    <location>
        <begin position="153"/>
        <end position="174"/>
    </location>
</feature>
<feature type="transmembrane region" description="Helical" evidence="1">
    <location>
        <begin position="37"/>
        <end position="54"/>
    </location>
</feature>